<dbReference type="Proteomes" id="UP000430120">
    <property type="component" value="Unassembled WGS sequence"/>
</dbReference>
<reference evidence="2 3" key="1">
    <citation type="submission" date="2019-09" db="EMBL/GenBank/DDBJ databases">
        <title>Draft genome sequences of 48 bacterial type strains from the CCUG.</title>
        <authorList>
            <person name="Tunovic T."/>
            <person name="Pineiro-Iglesias B."/>
            <person name="Unosson C."/>
            <person name="Inganas E."/>
            <person name="Ohlen M."/>
            <person name="Cardew S."/>
            <person name="Jensie-Markopoulos S."/>
            <person name="Salva-Serra F."/>
            <person name="Jaen-Luchoro D."/>
            <person name="Karlsson R."/>
            <person name="Svensson-Stadler L."/>
            <person name="Chun J."/>
            <person name="Moore E."/>
        </authorList>
    </citation>
    <scope>NUCLEOTIDE SEQUENCE [LARGE SCALE GENOMIC DNA]</scope>
    <source>
        <strain evidence="2 3">CCUG 30977</strain>
    </source>
</reference>
<feature type="non-terminal residue" evidence="2">
    <location>
        <position position="1"/>
    </location>
</feature>
<feature type="transmembrane region" description="Helical" evidence="1">
    <location>
        <begin position="167"/>
        <end position="190"/>
    </location>
</feature>
<feature type="transmembrane region" description="Helical" evidence="1">
    <location>
        <begin position="265"/>
        <end position="285"/>
    </location>
</feature>
<dbReference type="RefSeq" id="WP_151124369.1">
    <property type="nucleotide sequence ID" value="NZ_VZPB01000025.1"/>
</dbReference>
<feature type="transmembrane region" description="Helical" evidence="1">
    <location>
        <begin position="48"/>
        <end position="68"/>
    </location>
</feature>
<evidence type="ECO:0000313" key="3">
    <source>
        <dbReference type="Proteomes" id="UP000430120"/>
    </source>
</evidence>
<protein>
    <recommendedName>
        <fullName evidence="4">NnrS family protein</fullName>
    </recommendedName>
</protein>
<dbReference type="EMBL" id="VZPB01000025">
    <property type="protein sequence ID" value="KAB0581432.1"/>
    <property type="molecule type" value="Genomic_DNA"/>
</dbReference>
<feature type="transmembrane region" description="Helical" evidence="1">
    <location>
        <begin position="202"/>
        <end position="225"/>
    </location>
</feature>
<sequence length="309" mass="31525">WLGLSLAGPGRLGALALGTAVLGGCDLLRRLWRLVRAAEPSLQPPLDAVVRMLALGLLALAVAAAGLGSGQPRWVRMALLGLLWGSLLPAFAAAARRLVPWAVEDGPARWLQGLIAGQAGLLVLAAALPALPVPLPLMGALTALAWGGWQGIALWRWQRRHGLPNRFVRLLAAAGWAGAGAGAALSVGWACQAAGMAAAGRAWQLAATHLLALGYLGGTALAMVSRVSATQAGQAQAVDGPLLALAGLLALTLVARLAVLVVGGPLVPVAALWTLTTAGWSAWLLRWLGRLPASPVVPSAVRVPPCANP</sequence>
<feature type="transmembrane region" description="Helical" evidence="1">
    <location>
        <begin position="74"/>
        <end position="98"/>
    </location>
</feature>
<name>A0A643FCB9_IDEDE</name>
<proteinExistence type="predicted"/>
<feature type="transmembrane region" description="Helical" evidence="1">
    <location>
        <begin position="110"/>
        <end position="131"/>
    </location>
</feature>
<evidence type="ECO:0008006" key="4">
    <source>
        <dbReference type="Google" id="ProtNLM"/>
    </source>
</evidence>
<feature type="transmembrane region" description="Helical" evidence="1">
    <location>
        <begin position="237"/>
        <end position="259"/>
    </location>
</feature>
<dbReference type="Pfam" id="PF05940">
    <property type="entry name" value="NnrS"/>
    <property type="match status" value="1"/>
</dbReference>
<accession>A0A643FCB9</accession>
<keyword evidence="1" id="KW-1133">Transmembrane helix</keyword>
<keyword evidence="1" id="KW-0812">Transmembrane</keyword>
<dbReference type="AlphaFoldDB" id="A0A643FCB9"/>
<gene>
    <name evidence="2" type="ORF">F7Q92_11930</name>
</gene>
<keyword evidence="3" id="KW-1185">Reference proteome</keyword>
<comment type="caution">
    <text evidence="2">The sequence shown here is derived from an EMBL/GenBank/DDBJ whole genome shotgun (WGS) entry which is preliminary data.</text>
</comment>
<evidence type="ECO:0000256" key="1">
    <source>
        <dbReference type="SAM" id="Phobius"/>
    </source>
</evidence>
<keyword evidence="1" id="KW-0472">Membrane</keyword>
<dbReference type="InterPro" id="IPR010266">
    <property type="entry name" value="NnrS"/>
</dbReference>
<evidence type="ECO:0000313" key="2">
    <source>
        <dbReference type="EMBL" id="KAB0581432.1"/>
    </source>
</evidence>
<organism evidence="2 3">
    <name type="scientific">Ideonella dechloratans</name>
    <dbReference type="NCBI Taxonomy" id="36863"/>
    <lineage>
        <taxon>Bacteria</taxon>
        <taxon>Pseudomonadati</taxon>
        <taxon>Pseudomonadota</taxon>
        <taxon>Betaproteobacteria</taxon>
        <taxon>Burkholderiales</taxon>
        <taxon>Sphaerotilaceae</taxon>
        <taxon>Ideonella</taxon>
    </lineage>
</organism>